<dbReference type="STRING" id="67365.GCA_001704635_02713"/>
<evidence type="ECO:0000259" key="3">
    <source>
        <dbReference type="Pfam" id="PF06722"/>
    </source>
</evidence>
<protein>
    <submittedName>
        <fullName evidence="4">Putative glycosyltransferase</fullName>
    </submittedName>
</protein>
<evidence type="ECO:0000256" key="1">
    <source>
        <dbReference type="ARBA" id="ARBA00022679"/>
    </source>
</evidence>
<feature type="domain" description="Erythromycin biosynthesis protein CIII-like C-terminal" evidence="3">
    <location>
        <begin position="285"/>
        <end position="389"/>
    </location>
</feature>
<dbReference type="GO" id="GO:0016758">
    <property type="term" value="F:hexosyltransferase activity"/>
    <property type="evidence" value="ECO:0007669"/>
    <property type="project" value="InterPro"/>
</dbReference>
<dbReference type="GO" id="GO:0033072">
    <property type="term" value="P:vancomycin biosynthetic process"/>
    <property type="evidence" value="ECO:0007669"/>
    <property type="project" value="UniProtKB-ARBA"/>
</dbReference>
<proteinExistence type="predicted"/>
<dbReference type="SUPFAM" id="SSF53756">
    <property type="entry name" value="UDP-Glycosyltransferase/glycogen phosphorylase"/>
    <property type="match status" value="1"/>
</dbReference>
<dbReference type="InterPro" id="IPR010610">
    <property type="entry name" value="EryCIII-like_C"/>
</dbReference>
<dbReference type="InterPro" id="IPR050426">
    <property type="entry name" value="Glycosyltransferase_28"/>
</dbReference>
<dbReference type="RefSeq" id="WP_065967321.1">
    <property type="nucleotide sequence ID" value="NZ_ASQP01000384.1"/>
</dbReference>
<dbReference type="PANTHER" id="PTHR48050:SF13">
    <property type="entry name" value="STEROL 3-BETA-GLUCOSYLTRANSFERASE UGT80A2"/>
    <property type="match status" value="1"/>
</dbReference>
<sequence length="417" mass="46233">MQVSLVVTGSRGDVQPFIALGRTLTDRGHSVVLATHGDFEKLVRESGLDFAELPGSPRDFLAHPALAEALQQGASLFRAARKVPRQTPEHIRLLAARIKEACEGADLVVNSVLSRILFEDSGTTPWASLSWWPLNPTSRWPAMMAPPTRLGPLYNRLTHRMAGLLDWISIRGYRKDAGMPGLPFGGPYRELGRQVPLLCPVTREMFTEPADWPALSRFTGYWFWDREWTPSAELVDFMESGEAPVTLSFGSIWPVHQPEKTLEKVLGVVRSHRRRLVLVGGGPDQVPDDVLRVDDVHYPWLFPKSSVVIHHGGCNTTGEALRSGRPQVVVPTFADSPFWAAQVHRLGVAPRPVPFSKFTAERLDEALGKALTDEGIARRAASVGEAVRAEKGTETAVDILEDWVERWNGRRAANTRV</sequence>
<dbReference type="EMBL" id="ASQP01000384">
    <property type="protein sequence ID" value="OMI35935.1"/>
    <property type="molecule type" value="Genomic_DNA"/>
</dbReference>
<dbReference type="GeneID" id="96747377"/>
<dbReference type="AlphaFoldDB" id="A0A1R1SC83"/>
<keyword evidence="1 4" id="KW-0808">Transferase</keyword>
<dbReference type="InterPro" id="IPR004276">
    <property type="entry name" value="GlycoTrans_28_N"/>
</dbReference>
<feature type="domain" description="Glycosyltransferase family 28 N-terminal" evidence="2">
    <location>
        <begin position="5"/>
        <end position="91"/>
    </location>
</feature>
<evidence type="ECO:0000259" key="2">
    <source>
        <dbReference type="Pfam" id="PF03033"/>
    </source>
</evidence>
<dbReference type="InterPro" id="IPR002213">
    <property type="entry name" value="UDP_glucos_trans"/>
</dbReference>
<dbReference type="FunFam" id="3.40.50.2000:FF:000009">
    <property type="entry name" value="Sterol 3-beta-glucosyltransferase UGT80A2"/>
    <property type="match status" value="1"/>
</dbReference>
<comment type="caution">
    <text evidence="4">The sequence shown here is derived from an EMBL/GenBank/DDBJ whole genome shotgun (WGS) entry which is preliminary data.</text>
</comment>
<dbReference type="Gene3D" id="3.40.50.2000">
    <property type="entry name" value="Glycogen Phosphorylase B"/>
    <property type="match status" value="2"/>
</dbReference>
<name>A0A1R1SC83_9ACTN</name>
<dbReference type="Pfam" id="PF06722">
    <property type="entry name" value="EryCIII-like_C"/>
    <property type="match status" value="1"/>
</dbReference>
<accession>A0A1R1SC83</accession>
<evidence type="ECO:0000313" key="5">
    <source>
        <dbReference type="Proteomes" id="UP000186168"/>
    </source>
</evidence>
<dbReference type="GO" id="GO:0008194">
    <property type="term" value="F:UDP-glycosyltransferase activity"/>
    <property type="evidence" value="ECO:0007669"/>
    <property type="project" value="InterPro"/>
</dbReference>
<dbReference type="CDD" id="cd03784">
    <property type="entry name" value="GT1_Gtf-like"/>
    <property type="match status" value="1"/>
</dbReference>
<reference evidence="4 5" key="1">
    <citation type="submission" date="2013-05" db="EMBL/GenBank/DDBJ databases">
        <title>Genome sequence of Streptomyces sparsogenes DSM 40356.</title>
        <authorList>
            <person name="Coyne S."/>
            <person name="Seebeck F.P."/>
        </authorList>
    </citation>
    <scope>NUCLEOTIDE SEQUENCE [LARGE SCALE GENOMIC DNA]</scope>
    <source>
        <strain evidence="4 5">DSM 40356</strain>
    </source>
</reference>
<keyword evidence="5" id="KW-1185">Reference proteome</keyword>
<dbReference type="GO" id="GO:0005975">
    <property type="term" value="P:carbohydrate metabolic process"/>
    <property type="evidence" value="ECO:0007669"/>
    <property type="project" value="InterPro"/>
</dbReference>
<dbReference type="Pfam" id="PF03033">
    <property type="entry name" value="Glyco_transf_28"/>
    <property type="match status" value="1"/>
</dbReference>
<dbReference type="PANTHER" id="PTHR48050">
    <property type="entry name" value="STEROL 3-BETA-GLUCOSYLTRANSFERASE"/>
    <property type="match status" value="1"/>
</dbReference>
<organism evidence="4 5">
    <name type="scientific">Streptomyces sparsogenes DSM 40356</name>
    <dbReference type="NCBI Taxonomy" id="1331668"/>
    <lineage>
        <taxon>Bacteria</taxon>
        <taxon>Bacillati</taxon>
        <taxon>Actinomycetota</taxon>
        <taxon>Actinomycetes</taxon>
        <taxon>Kitasatosporales</taxon>
        <taxon>Streptomycetaceae</taxon>
        <taxon>Streptomyces</taxon>
    </lineage>
</organism>
<gene>
    <name evidence="4" type="ORF">SPAR_28806</name>
</gene>
<evidence type="ECO:0000313" key="4">
    <source>
        <dbReference type="EMBL" id="OMI35935.1"/>
    </source>
</evidence>
<dbReference type="Proteomes" id="UP000186168">
    <property type="component" value="Unassembled WGS sequence"/>
</dbReference>